<dbReference type="EMBL" id="FTOD01000021">
    <property type="protein sequence ID" value="SIT19160.1"/>
    <property type="molecule type" value="Genomic_DNA"/>
</dbReference>
<reference evidence="4" key="1">
    <citation type="submission" date="2017-01" db="EMBL/GenBank/DDBJ databases">
        <authorList>
            <person name="Varghese N."/>
            <person name="Submissions S."/>
        </authorList>
    </citation>
    <scope>NUCLEOTIDE SEQUENCE [LARGE SCALE GENOMIC DNA]</scope>
    <source>
        <strain evidence="4">DSM 45196</strain>
    </source>
</reference>
<dbReference type="FunFam" id="3.40.50.720:FF:000084">
    <property type="entry name" value="Short-chain dehydrogenase reductase"/>
    <property type="match status" value="1"/>
</dbReference>
<sequence>MKSNYKSLLDLTGKSVIVTGGLGILGRRFCTALAEFGANVAVIDLDTEAAQEFATQLSQTYQTDCIGIGCDVSSPIAVKRMVQKVIQHFGQIDILHNNAATKTDDLEAYFMPFEQYSLDQWRRVMAVNLDGMFLVAQQVGREMVKRGVGGSMIFTASIYGLVAPDHRIYRGAFYSGHAINTPAVYSASKAALYGLTKYLSTYWAKEGIRVNMLTLGGVESGQNEMFKRQYALRTPLARMGRADEMVSALIFLASEASSYVTGQNVVIDGGLSSW</sequence>
<dbReference type="AlphaFoldDB" id="A0A1N7Q8H9"/>
<evidence type="ECO:0000313" key="3">
    <source>
        <dbReference type="EMBL" id="SIT19160.1"/>
    </source>
</evidence>
<keyword evidence="2" id="KW-0560">Oxidoreductase</keyword>
<dbReference type="PANTHER" id="PTHR42760:SF133">
    <property type="entry name" value="3-OXOACYL-[ACYL-CARRIER-PROTEIN] REDUCTASE"/>
    <property type="match status" value="1"/>
</dbReference>
<evidence type="ECO:0000256" key="2">
    <source>
        <dbReference type="ARBA" id="ARBA00023002"/>
    </source>
</evidence>
<dbReference type="Proteomes" id="UP000186795">
    <property type="component" value="Unassembled WGS sequence"/>
</dbReference>
<evidence type="ECO:0000313" key="4">
    <source>
        <dbReference type="Proteomes" id="UP000186795"/>
    </source>
</evidence>
<dbReference type="PANTHER" id="PTHR42760">
    <property type="entry name" value="SHORT-CHAIN DEHYDROGENASES/REDUCTASES FAMILY MEMBER"/>
    <property type="match status" value="1"/>
</dbReference>
<accession>A0A1N7Q8H9</accession>
<gene>
    <name evidence="3" type="ORF">SAMN05421790_1216</name>
</gene>
<keyword evidence="4" id="KW-1185">Reference proteome</keyword>
<comment type="similarity">
    <text evidence="1">Belongs to the short-chain dehydrogenases/reductases (SDR) family.</text>
</comment>
<dbReference type="PRINTS" id="PR00081">
    <property type="entry name" value="GDHRDH"/>
</dbReference>
<dbReference type="SUPFAM" id="SSF51735">
    <property type="entry name" value="NAD(P)-binding Rossmann-fold domains"/>
    <property type="match status" value="1"/>
</dbReference>
<dbReference type="GO" id="GO:0008206">
    <property type="term" value="P:bile acid metabolic process"/>
    <property type="evidence" value="ECO:0007669"/>
    <property type="project" value="UniProtKB-ARBA"/>
</dbReference>
<organism evidence="3 4">
    <name type="scientific">Kroppenstedtia eburnea</name>
    <dbReference type="NCBI Taxonomy" id="714067"/>
    <lineage>
        <taxon>Bacteria</taxon>
        <taxon>Bacillati</taxon>
        <taxon>Bacillota</taxon>
        <taxon>Bacilli</taxon>
        <taxon>Bacillales</taxon>
        <taxon>Thermoactinomycetaceae</taxon>
        <taxon>Kroppenstedtia</taxon>
    </lineage>
</organism>
<proteinExistence type="inferred from homology"/>
<evidence type="ECO:0000256" key="1">
    <source>
        <dbReference type="ARBA" id="ARBA00006484"/>
    </source>
</evidence>
<dbReference type="InterPro" id="IPR002347">
    <property type="entry name" value="SDR_fam"/>
</dbReference>
<name>A0A1N7Q8H9_9BACL</name>
<dbReference type="Gene3D" id="3.40.50.720">
    <property type="entry name" value="NAD(P)-binding Rossmann-like Domain"/>
    <property type="match status" value="1"/>
</dbReference>
<dbReference type="PRINTS" id="PR00080">
    <property type="entry name" value="SDRFAMILY"/>
</dbReference>
<protein>
    <submittedName>
        <fullName evidence="3">NAD(P)-dependent dehydrogenase, short-chain alcohol dehydrogenase family</fullName>
    </submittedName>
</protein>
<dbReference type="Pfam" id="PF13561">
    <property type="entry name" value="adh_short_C2"/>
    <property type="match status" value="1"/>
</dbReference>
<dbReference type="InterPro" id="IPR036291">
    <property type="entry name" value="NAD(P)-bd_dom_sf"/>
</dbReference>
<dbReference type="OrthoDB" id="9803333at2"/>
<dbReference type="GO" id="GO:0016616">
    <property type="term" value="F:oxidoreductase activity, acting on the CH-OH group of donors, NAD or NADP as acceptor"/>
    <property type="evidence" value="ECO:0007669"/>
    <property type="project" value="TreeGrafter"/>
</dbReference>
<dbReference type="RefSeq" id="WP_009709266.1">
    <property type="nucleotide sequence ID" value="NZ_CP048103.1"/>
</dbReference>